<dbReference type="CDD" id="cd15482">
    <property type="entry name" value="Sialidase_non-viral"/>
    <property type="match status" value="1"/>
</dbReference>
<name>A0A327VZT4_9BACT</name>
<evidence type="ECO:0000313" key="3">
    <source>
        <dbReference type="Proteomes" id="UP000249819"/>
    </source>
</evidence>
<sequence length="351" mass="39015">MFNMYRLLLLLAGFIFSVHIAECQSPWIKVREELLFDAPPFKACHASTITEIAKGKVLVACFGGAYEGSKDVVIWAGVVGKNGKVIPSAVATGKENDTLQYPCWNPVLFNMNSGKLVLFYKVGPNPREWWGMMKTSVDNGRSWSAAMRLPEHVLGPIKNKPVILKDGTILCPSSIEEPNGKWWIQIEQTDQTLTHWKTIPVDAQGAFDAIQPSILSYGKDTLQLVCRSKQGRVVQAWSYDNGRSWSGLSAIEGLLNPNAGTDAVTLKDGIQLIVYNPDVPGKEWYNGRGKLCIASSENGRDWENIMTLEDKPGAEFSYPAIIQTADGQVHITYTYDRKNIKHIVLKKGRSK</sequence>
<dbReference type="InterPro" id="IPR011040">
    <property type="entry name" value="Sialidase"/>
</dbReference>
<evidence type="ECO:0000259" key="1">
    <source>
        <dbReference type="Pfam" id="PF13088"/>
    </source>
</evidence>
<comment type="caution">
    <text evidence="2">The sequence shown here is derived from an EMBL/GenBank/DDBJ whole genome shotgun (WGS) entry which is preliminary data.</text>
</comment>
<dbReference type="PANTHER" id="PTHR43752">
    <property type="entry name" value="BNR/ASP-BOX REPEAT FAMILY PROTEIN"/>
    <property type="match status" value="1"/>
</dbReference>
<dbReference type="SUPFAM" id="SSF50939">
    <property type="entry name" value="Sialidases"/>
    <property type="match status" value="1"/>
</dbReference>
<dbReference type="Gene3D" id="2.120.10.10">
    <property type="match status" value="1"/>
</dbReference>
<organism evidence="2 3">
    <name type="scientific">Chitinophaga dinghuensis</name>
    <dbReference type="NCBI Taxonomy" id="1539050"/>
    <lineage>
        <taxon>Bacteria</taxon>
        <taxon>Pseudomonadati</taxon>
        <taxon>Bacteroidota</taxon>
        <taxon>Chitinophagia</taxon>
        <taxon>Chitinophagales</taxon>
        <taxon>Chitinophagaceae</taxon>
        <taxon>Chitinophaga</taxon>
    </lineage>
</organism>
<dbReference type="InterPro" id="IPR036278">
    <property type="entry name" value="Sialidase_sf"/>
</dbReference>
<feature type="domain" description="Sialidase" evidence="1">
    <location>
        <begin position="55"/>
        <end position="331"/>
    </location>
</feature>
<reference evidence="2 3" key="1">
    <citation type="submission" date="2018-06" db="EMBL/GenBank/DDBJ databases">
        <title>Genomic Encyclopedia of Archaeal and Bacterial Type Strains, Phase II (KMG-II): from individual species to whole genera.</title>
        <authorList>
            <person name="Goeker M."/>
        </authorList>
    </citation>
    <scope>NUCLEOTIDE SEQUENCE [LARGE SCALE GENOMIC DNA]</scope>
    <source>
        <strain evidence="2 3">DSM 29821</strain>
    </source>
</reference>
<keyword evidence="3" id="KW-1185">Reference proteome</keyword>
<protein>
    <submittedName>
        <fullName evidence="2">Putative neuraminidase</fullName>
    </submittedName>
</protein>
<dbReference type="AlphaFoldDB" id="A0A327VZT4"/>
<dbReference type="Proteomes" id="UP000249819">
    <property type="component" value="Unassembled WGS sequence"/>
</dbReference>
<dbReference type="EMBL" id="QLMA01000007">
    <property type="protein sequence ID" value="RAJ77302.1"/>
    <property type="molecule type" value="Genomic_DNA"/>
</dbReference>
<dbReference type="Pfam" id="PF13088">
    <property type="entry name" value="BNR_2"/>
    <property type="match status" value="1"/>
</dbReference>
<evidence type="ECO:0000313" key="2">
    <source>
        <dbReference type="EMBL" id="RAJ77302.1"/>
    </source>
</evidence>
<proteinExistence type="predicted"/>
<gene>
    <name evidence="2" type="ORF">CLV59_10768</name>
</gene>
<accession>A0A327VZT4</accession>
<dbReference type="PANTHER" id="PTHR43752:SF2">
    <property type="entry name" value="BNR_ASP-BOX REPEAT FAMILY PROTEIN"/>
    <property type="match status" value="1"/>
</dbReference>